<evidence type="ECO:0008006" key="3">
    <source>
        <dbReference type="Google" id="ProtNLM"/>
    </source>
</evidence>
<protein>
    <recommendedName>
        <fullName evidence="3">DUF1566 domain-containing protein</fullName>
    </recommendedName>
</protein>
<comment type="caution">
    <text evidence="1">The sequence shown here is derived from an EMBL/GenBank/DDBJ whole genome shotgun (WGS) entry which is preliminary data.</text>
</comment>
<dbReference type="AlphaFoldDB" id="A0A5S5DT42"/>
<reference evidence="1 2" key="1">
    <citation type="submission" date="2019-07" db="EMBL/GenBank/DDBJ databases">
        <title>Genomic Encyclopedia of Type Strains, Phase IV (KMG-IV): sequencing the most valuable type-strain genomes for metagenomic binning, comparative biology and taxonomic classification.</title>
        <authorList>
            <person name="Goeker M."/>
        </authorList>
    </citation>
    <scope>NUCLEOTIDE SEQUENCE [LARGE SCALE GENOMIC DNA]</scope>
    <source>
        <strain evidence="1 2">DSM 18961</strain>
    </source>
</reference>
<evidence type="ECO:0000313" key="2">
    <source>
        <dbReference type="Proteomes" id="UP000323136"/>
    </source>
</evidence>
<sequence>MKKVLFILVALLMFNCTKEDETELTVFNPELSVLQNLENGVAVLEIKELLGAQALFGIEYGGGFIFYVDETDGTLLVATDYTAIGATSWGDHFDLTNSALIGAGLENTQQIVDGNLNDNSSVTNGFEFGSNDYVFKIVLDLEYKNYNDWFVPSSGAMKAIFDNVHSQGLGNFDETIFYWTSTKEGYQPYVMSFNSNFGGETFLGSCFDSNGVLIVRKF</sequence>
<evidence type="ECO:0000313" key="1">
    <source>
        <dbReference type="EMBL" id="TYP98945.1"/>
    </source>
</evidence>
<dbReference type="OrthoDB" id="9765957at2"/>
<dbReference type="EMBL" id="VNIA01000002">
    <property type="protein sequence ID" value="TYP98945.1"/>
    <property type="molecule type" value="Genomic_DNA"/>
</dbReference>
<gene>
    <name evidence="1" type="ORF">C7447_102263</name>
</gene>
<organism evidence="1 2">
    <name type="scientific">Tenacibaculum adriaticum</name>
    <dbReference type="NCBI Taxonomy" id="413713"/>
    <lineage>
        <taxon>Bacteria</taxon>
        <taxon>Pseudomonadati</taxon>
        <taxon>Bacteroidota</taxon>
        <taxon>Flavobacteriia</taxon>
        <taxon>Flavobacteriales</taxon>
        <taxon>Flavobacteriaceae</taxon>
        <taxon>Tenacibaculum</taxon>
    </lineage>
</organism>
<dbReference type="RefSeq" id="WP_148869745.1">
    <property type="nucleotide sequence ID" value="NZ_VNIA01000002.1"/>
</dbReference>
<dbReference type="Proteomes" id="UP000323136">
    <property type="component" value="Unassembled WGS sequence"/>
</dbReference>
<keyword evidence="2" id="KW-1185">Reference proteome</keyword>
<proteinExistence type="predicted"/>
<accession>A0A5S5DT42</accession>
<name>A0A5S5DT42_9FLAO</name>